<organism evidence="1">
    <name type="scientific">marine sediment metagenome</name>
    <dbReference type="NCBI Taxonomy" id="412755"/>
    <lineage>
        <taxon>unclassified sequences</taxon>
        <taxon>metagenomes</taxon>
        <taxon>ecological metagenomes</taxon>
    </lineage>
</organism>
<evidence type="ECO:0000313" key="1">
    <source>
        <dbReference type="EMBL" id="KKK94073.1"/>
    </source>
</evidence>
<gene>
    <name evidence="1" type="ORF">LCGC14_2686490</name>
</gene>
<accession>A0A0F8ZJT8</accession>
<sequence length="175" mass="19427">MATACYLALPAALDNLARVLGFPPKDPAGARLITKYSKLYLKTAKREIPPEDFRKFVDYCRHDVALEQAVGDHMGDLPEAELAVFQRELAMNMRGLGLDLAGIEAATEVVDIRTEEVTGEFRELTGLKPGQLAKVMQWCALRGVELDNLQAAYLEELLEDGDLPQNSVRRALTLR</sequence>
<reference evidence="1" key="1">
    <citation type="journal article" date="2015" name="Nature">
        <title>Complex archaea that bridge the gap between prokaryotes and eukaryotes.</title>
        <authorList>
            <person name="Spang A."/>
            <person name="Saw J.H."/>
            <person name="Jorgensen S.L."/>
            <person name="Zaremba-Niedzwiedzka K."/>
            <person name="Martijn J."/>
            <person name="Lind A.E."/>
            <person name="van Eijk R."/>
            <person name="Schleper C."/>
            <person name="Guy L."/>
            <person name="Ettema T.J."/>
        </authorList>
    </citation>
    <scope>NUCLEOTIDE SEQUENCE</scope>
</reference>
<protein>
    <submittedName>
        <fullName evidence="1">Uncharacterized protein</fullName>
    </submittedName>
</protein>
<proteinExistence type="predicted"/>
<feature type="non-terminal residue" evidence="1">
    <location>
        <position position="175"/>
    </location>
</feature>
<name>A0A0F8ZJT8_9ZZZZ</name>
<dbReference type="EMBL" id="LAZR01047503">
    <property type="protein sequence ID" value="KKK94073.1"/>
    <property type="molecule type" value="Genomic_DNA"/>
</dbReference>
<comment type="caution">
    <text evidence="1">The sequence shown here is derived from an EMBL/GenBank/DDBJ whole genome shotgun (WGS) entry which is preliminary data.</text>
</comment>
<dbReference type="AlphaFoldDB" id="A0A0F8ZJT8"/>